<dbReference type="AlphaFoldDB" id="A0AAW1EZE0"/>
<comment type="caution">
    <text evidence="2">The sequence shown here is derived from an EMBL/GenBank/DDBJ whole genome shotgun (WGS) entry which is preliminary data.</text>
</comment>
<reference evidence="2 3" key="1">
    <citation type="journal article" date="2024" name="Genome Biol. Evol.">
        <title>Chromosome-level genome assembly of the viviparous eelpout Zoarces viviparus.</title>
        <authorList>
            <person name="Fuhrmann N."/>
            <person name="Brasseur M.V."/>
            <person name="Bakowski C.E."/>
            <person name="Podsiadlowski L."/>
            <person name="Prost S."/>
            <person name="Krehenwinkel H."/>
            <person name="Mayer C."/>
        </authorList>
    </citation>
    <scope>NUCLEOTIDE SEQUENCE [LARGE SCALE GENOMIC DNA]</scope>
    <source>
        <strain evidence="2">NO-MEL_2022_Ind0_liver</strain>
    </source>
</reference>
<sequence length="74" mass="8145">MRGCPPNPPPSTPAGGLWWESARLGGPPCCGLRGAWFSPLVEKRNGRQVLSSATAARQHHSELRRTAENNQRFH</sequence>
<evidence type="ECO:0000256" key="1">
    <source>
        <dbReference type="SAM" id="MobiDB-lite"/>
    </source>
</evidence>
<feature type="region of interest" description="Disordered" evidence="1">
    <location>
        <begin position="51"/>
        <end position="74"/>
    </location>
</feature>
<accession>A0AAW1EZE0</accession>
<organism evidence="2 3">
    <name type="scientific">Zoarces viviparus</name>
    <name type="common">Viviparous eelpout</name>
    <name type="synonym">Blennius viviparus</name>
    <dbReference type="NCBI Taxonomy" id="48416"/>
    <lineage>
        <taxon>Eukaryota</taxon>
        <taxon>Metazoa</taxon>
        <taxon>Chordata</taxon>
        <taxon>Craniata</taxon>
        <taxon>Vertebrata</taxon>
        <taxon>Euteleostomi</taxon>
        <taxon>Actinopterygii</taxon>
        <taxon>Neopterygii</taxon>
        <taxon>Teleostei</taxon>
        <taxon>Neoteleostei</taxon>
        <taxon>Acanthomorphata</taxon>
        <taxon>Eupercaria</taxon>
        <taxon>Perciformes</taxon>
        <taxon>Cottioidei</taxon>
        <taxon>Zoarcales</taxon>
        <taxon>Zoarcidae</taxon>
        <taxon>Zoarcinae</taxon>
        <taxon>Zoarces</taxon>
    </lineage>
</organism>
<dbReference type="EMBL" id="JBCEZU010000112">
    <property type="protein sequence ID" value="KAK9527455.1"/>
    <property type="molecule type" value="Genomic_DNA"/>
</dbReference>
<keyword evidence="3" id="KW-1185">Reference proteome</keyword>
<proteinExistence type="predicted"/>
<evidence type="ECO:0000313" key="2">
    <source>
        <dbReference type="EMBL" id="KAK9527455.1"/>
    </source>
</evidence>
<gene>
    <name evidence="2" type="ORF">VZT92_014015</name>
</gene>
<name>A0AAW1EZE0_ZOAVI</name>
<dbReference type="Proteomes" id="UP001488805">
    <property type="component" value="Unassembled WGS sequence"/>
</dbReference>
<evidence type="ECO:0000313" key="3">
    <source>
        <dbReference type="Proteomes" id="UP001488805"/>
    </source>
</evidence>
<protein>
    <submittedName>
        <fullName evidence="2">Uncharacterized protein</fullName>
    </submittedName>
</protein>